<dbReference type="AlphaFoldDB" id="A0A8C4PHZ0"/>
<reference evidence="1" key="2">
    <citation type="submission" date="2025-08" db="UniProtKB">
        <authorList>
            <consortium name="Ensembl"/>
        </authorList>
    </citation>
    <scope>IDENTIFICATION</scope>
</reference>
<dbReference type="Gene3D" id="1.25.40.20">
    <property type="entry name" value="Ankyrin repeat-containing domain"/>
    <property type="match status" value="1"/>
</dbReference>
<dbReference type="GeneTree" id="ENSGT00940000167019"/>
<dbReference type="InterPro" id="IPR036770">
    <property type="entry name" value="Ankyrin_rpt-contain_sf"/>
</dbReference>
<keyword evidence="2" id="KW-1185">Reference proteome</keyword>
<dbReference type="Proteomes" id="UP000694387">
    <property type="component" value="Chromosome 7"/>
</dbReference>
<evidence type="ECO:0000313" key="2">
    <source>
        <dbReference type="Proteomes" id="UP000694387"/>
    </source>
</evidence>
<proteinExistence type="predicted"/>
<reference evidence="1 2" key="1">
    <citation type="journal article" date="2020" name="Nat. Commun.">
        <title>Donkey genomes provide new insights into domestication and selection for coat color.</title>
        <authorList>
            <person name="Wang"/>
            <person name="C."/>
            <person name="Li"/>
            <person name="H."/>
            <person name="Guo"/>
            <person name="Y."/>
            <person name="Huang"/>
            <person name="J."/>
            <person name="Sun"/>
            <person name="Y."/>
            <person name="Min"/>
            <person name="J."/>
            <person name="Wang"/>
            <person name="J."/>
            <person name="Fang"/>
            <person name="X."/>
            <person name="Zhao"/>
            <person name="Z."/>
            <person name="Wang"/>
            <person name="S."/>
            <person name="Zhang"/>
            <person name="Y."/>
            <person name="Liu"/>
            <person name="Q."/>
            <person name="Jiang"/>
            <person name="Q."/>
            <person name="Wang"/>
            <person name="X."/>
            <person name="Guo"/>
            <person name="Y."/>
            <person name="Yang"/>
            <person name="C."/>
            <person name="Wang"/>
            <person name="Y."/>
            <person name="Tian"/>
            <person name="F."/>
            <person name="Zhuang"/>
            <person name="G."/>
            <person name="Fan"/>
            <person name="Y."/>
            <person name="Gao"/>
            <person name="Q."/>
            <person name="Li"/>
            <person name="Y."/>
            <person name="Ju"/>
            <person name="Z."/>
            <person name="Li"/>
            <person name="J."/>
            <person name="Li"/>
            <person name="R."/>
            <person name="Hou"/>
            <person name="M."/>
            <person name="Yang"/>
            <person name="G."/>
            <person name="Liu"/>
            <person name="G."/>
            <person name="Liu"/>
            <person name="W."/>
            <person name="Guo"/>
            <person name="J."/>
            <person name="Pan"/>
            <person name="S."/>
            <person name="Fan"/>
            <person name="G."/>
            <person name="Zhang"/>
            <person name="W."/>
            <person name="Zhang"/>
            <person name="R."/>
            <person name="Yu"/>
            <person name="J."/>
            <person name="Zhang"/>
            <person name="X."/>
            <person name="Yin"/>
            <person name="Q."/>
            <person name="Ji"/>
            <person name="C."/>
            <person name="Jin"/>
            <person name="Y."/>
            <person name="Yue"/>
            <person name="G."/>
            <person name="Liu"/>
            <person name="M."/>
            <person name="Xu"/>
            <person name="J."/>
            <person name="Liu"/>
            <person name="S."/>
            <person name="Jordana"/>
            <person name="J."/>
            <person name="Noce"/>
            <person name="A."/>
            <person name="Amills"/>
            <person name="M."/>
            <person name="Wu"/>
            <person name="D.D."/>
            <person name="Li"/>
            <person name="S."/>
            <person name="Zhou"/>
            <person name="X. and Zhong"/>
            <person name="J."/>
        </authorList>
    </citation>
    <scope>NUCLEOTIDE SEQUENCE [LARGE SCALE GENOMIC DNA]</scope>
</reference>
<accession>A0A8C4PHZ0</accession>
<evidence type="ECO:0000313" key="1">
    <source>
        <dbReference type="Ensembl" id="ENSEASP00005006942.2"/>
    </source>
</evidence>
<reference evidence="1" key="3">
    <citation type="submission" date="2025-09" db="UniProtKB">
        <authorList>
            <consortium name="Ensembl"/>
        </authorList>
    </citation>
    <scope>IDENTIFICATION</scope>
</reference>
<protein>
    <submittedName>
        <fullName evidence="1">Uncharacterized protein</fullName>
    </submittedName>
</protein>
<organism evidence="1 2">
    <name type="scientific">Equus asinus</name>
    <name type="common">Donkey</name>
    <name type="synonym">Equus africanus asinus</name>
    <dbReference type="NCBI Taxonomy" id="9793"/>
    <lineage>
        <taxon>Eukaryota</taxon>
        <taxon>Metazoa</taxon>
        <taxon>Chordata</taxon>
        <taxon>Craniata</taxon>
        <taxon>Vertebrata</taxon>
        <taxon>Euteleostomi</taxon>
        <taxon>Mammalia</taxon>
        <taxon>Eutheria</taxon>
        <taxon>Laurasiatheria</taxon>
        <taxon>Perissodactyla</taxon>
        <taxon>Equidae</taxon>
        <taxon>Equus</taxon>
    </lineage>
</organism>
<name>A0A8C4PHZ0_EQUAS</name>
<sequence length="68" mass="7857">MNTETEQWLLHHARNGNNEEVRQLLETMERNEVIADIHCKGNRSKCILYAQSHMNYLGDGVLQDPGPH</sequence>
<dbReference type="Ensembl" id="ENSEAST00005007581.2">
    <property type="protein sequence ID" value="ENSEASP00005006942.2"/>
    <property type="gene ID" value="ENSEASG00005005115.2"/>
</dbReference>